<comment type="caution">
    <text evidence="2">The sequence shown here is derived from an EMBL/GenBank/DDBJ whole genome shotgun (WGS) entry which is preliminary data.</text>
</comment>
<evidence type="ECO:0000256" key="1">
    <source>
        <dbReference type="SAM" id="SignalP"/>
    </source>
</evidence>
<protein>
    <submittedName>
        <fullName evidence="2">Uncharacterized protein</fullName>
    </submittedName>
</protein>
<keyword evidence="1" id="KW-0732">Signal</keyword>
<reference evidence="2" key="2">
    <citation type="submission" date="2023-01" db="EMBL/GenBank/DDBJ databases">
        <authorList>
            <person name="Petersen C."/>
        </authorList>
    </citation>
    <scope>NUCLEOTIDE SEQUENCE</scope>
    <source>
        <strain evidence="2">IBT 17514</strain>
    </source>
</reference>
<dbReference type="Proteomes" id="UP001215712">
    <property type="component" value="Unassembled WGS sequence"/>
</dbReference>
<sequence length="77" mass="8286">MLFCQSLLYIVTFQAAMAIALPQGELGIEDKCKHAMDIAKAADPAILEGIEAIEAQPLMDKASSEKIYQGVSIKSSE</sequence>
<dbReference type="AlphaFoldDB" id="A0AAD6MUG6"/>
<evidence type="ECO:0000313" key="2">
    <source>
        <dbReference type="EMBL" id="KAJ5719336.1"/>
    </source>
</evidence>
<feature type="signal peptide" evidence="1">
    <location>
        <begin position="1"/>
        <end position="18"/>
    </location>
</feature>
<reference evidence="2" key="1">
    <citation type="journal article" date="2023" name="IMA Fungus">
        <title>Comparative genomic study of the Penicillium genus elucidates a diverse pangenome and 15 lateral gene transfer events.</title>
        <authorList>
            <person name="Petersen C."/>
            <person name="Sorensen T."/>
            <person name="Nielsen M.R."/>
            <person name="Sondergaard T.E."/>
            <person name="Sorensen J.L."/>
            <person name="Fitzpatrick D.A."/>
            <person name="Frisvad J.C."/>
            <person name="Nielsen K.L."/>
        </authorList>
    </citation>
    <scope>NUCLEOTIDE SEQUENCE</scope>
    <source>
        <strain evidence="2">IBT 17514</strain>
    </source>
</reference>
<dbReference type="EMBL" id="JAQJAN010000011">
    <property type="protein sequence ID" value="KAJ5719336.1"/>
    <property type="molecule type" value="Genomic_DNA"/>
</dbReference>
<proteinExistence type="predicted"/>
<name>A0AAD6MUG6_9EURO</name>
<gene>
    <name evidence="2" type="ORF">N7493_007791</name>
</gene>
<accession>A0AAD6MUG6</accession>
<feature type="chain" id="PRO_5041943439" evidence="1">
    <location>
        <begin position="19"/>
        <end position="77"/>
    </location>
</feature>
<evidence type="ECO:0000313" key="3">
    <source>
        <dbReference type="Proteomes" id="UP001215712"/>
    </source>
</evidence>
<organism evidence="2 3">
    <name type="scientific">Penicillium malachiteum</name>
    <dbReference type="NCBI Taxonomy" id="1324776"/>
    <lineage>
        <taxon>Eukaryota</taxon>
        <taxon>Fungi</taxon>
        <taxon>Dikarya</taxon>
        <taxon>Ascomycota</taxon>
        <taxon>Pezizomycotina</taxon>
        <taxon>Eurotiomycetes</taxon>
        <taxon>Eurotiomycetidae</taxon>
        <taxon>Eurotiales</taxon>
        <taxon>Aspergillaceae</taxon>
        <taxon>Penicillium</taxon>
    </lineage>
</organism>
<keyword evidence="3" id="KW-1185">Reference proteome</keyword>